<reference evidence="2" key="1">
    <citation type="submission" date="2016-12" db="EMBL/GenBank/DDBJ databases">
        <title>Comparative genomics of four Isosphaeraceae planctomycetes: a common pool of plasmids and glycoside hydrolase genes.</title>
        <authorList>
            <person name="Ivanova A."/>
        </authorList>
    </citation>
    <scope>NUCLEOTIDE SEQUENCE [LARGE SCALE GENOMIC DNA]</scope>
    <source>
        <strain evidence="2">PX4</strain>
    </source>
</reference>
<protein>
    <submittedName>
        <fullName evidence="1">Uncharacterized protein</fullName>
    </submittedName>
</protein>
<dbReference type="KEGG" id="pbor:BSF38_05341"/>
<dbReference type="OrthoDB" id="253123at2"/>
<keyword evidence="2" id="KW-1185">Reference proteome</keyword>
<evidence type="ECO:0000313" key="1">
    <source>
        <dbReference type="EMBL" id="APW63765.1"/>
    </source>
</evidence>
<proteinExistence type="predicted"/>
<dbReference type="Proteomes" id="UP000186309">
    <property type="component" value="Chromosome"/>
</dbReference>
<sequence>MATTFALTLMLSLPGQVLPAPPFPDDPAVRLAYMKGSVAPYHIHRTTGESPAFRLRAEPVFRLDNPVSGVKDSAIFLWTDAETGRPEATIQMYRAPTGFWNHDWTSLSTSPIVAEVRGREKWRPKPGVEFHLVPDAPAPAATPSARLRQLRALAEEFTATDDFLNAGWSQLRLLPKPWLRYGKAGSGVEDGALFAFAIGTDPEVVLMIESRPDPAGTLKWHYGLAPMTSFEVKAFWKGNEVWTLPWRKMSKDTTDPFYDMEYSLEPQ</sequence>
<dbReference type="AlphaFoldDB" id="A0A1U7CXV5"/>
<organism evidence="1 2">
    <name type="scientific">Paludisphaera borealis</name>
    <dbReference type="NCBI Taxonomy" id="1387353"/>
    <lineage>
        <taxon>Bacteria</taxon>
        <taxon>Pseudomonadati</taxon>
        <taxon>Planctomycetota</taxon>
        <taxon>Planctomycetia</taxon>
        <taxon>Isosphaerales</taxon>
        <taxon>Isosphaeraceae</taxon>
        <taxon>Paludisphaera</taxon>
    </lineage>
</organism>
<evidence type="ECO:0000313" key="2">
    <source>
        <dbReference type="Proteomes" id="UP000186309"/>
    </source>
</evidence>
<name>A0A1U7CXV5_9BACT</name>
<gene>
    <name evidence="1" type="ORF">BSF38_05341</name>
</gene>
<dbReference type="RefSeq" id="WP_076350076.1">
    <property type="nucleotide sequence ID" value="NZ_CP019082.1"/>
</dbReference>
<dbReference type="EMBL" id="CP019082">
    <property type="protein sequence ID" value="APW63765.1"/>
    <property type="molecule type" value="Genomic_DNA"/>
</dbReference>
<accession>A0A1U7CXV5</accession>